<evidence type="ECO:0008006" key="3">
    <source>
        <dbReference type="Google" id="ProtNLM"/>
    </source>
</evidence>
<evidence type="ECO:0000313" key="2">
    <source>
        <dbReference type="Proteomes" id="UP000663828"/>
    </source>
</evidence>
<protein>
    <recommendedName>
        <fullName evidence="3">ATP-dependent DNA helicase</fullName>
    </recommendedName>
</protein>
<accession>A0A815Y569</accession>
<dbReference type="Gene3D" id="3.40.50.300">
    <property type="entry name" value="P-loop containing nucleotide triphosphate hydrolases"/>
    <property type="match status" value="1"/>
</dbReference>
<dbReference type="InterPro" id="IPR051055">
    <property type="entry name" value="PIF1_helicase"/>
</dbReference>
<sequence>MVKEWKRDIETKRGKARNYLISGDYTIPTSLLKDPMSTVLPVSTIETVLLPSKSGIIVKFTLNKQQAFAFKIICDHLDGDYSSRNATLNGQLLMCVPGCGGTGKSQLIRAITNYFQLTNRCKMLRKLAPTSIAAAEIDGSTIHSFLGESRKSSKRQARRFRPGDAKLENEWRHVKLNRVVKTAKHVNSEASFCGVNVIFFGDYLQYSPVLDKALYQSCPSVQQYNDRQIDIQCAQKVMS</sequence>
<gene>
    <name evidence="1" type="ORF">XAT740_LOCUS44042</name>
</gene>
<evidence type="ECO:0000313" key="1">
    <source>
        <dbReference type="EMBL" id="CAF1566021.1"/>
    </source>
</evidence>
<name>A0A815Y569_ADIRI</name>
<keyword evidence="2" id="KW-1185">Reference proteome</keyword>
<proteinExistence type="predicted"/>
<dbReference type="PANTHER" id="PTHR47642">
    <property type="entry name" value="ATP-DEPENDENT DNA HELICASE"/>
    <property type="match status" value="1"/>
</dbReference>
<reference evidence="1" key="1">
    <citation type="submission" date="2021-02" db="EMBL/GenBank/DDBJ databases">
        <authorList>
            <person name="Nowell W R."/>
        </authorList>
    </citation>
    <scope>NUCLEOTIDE SEQUENCE</scope>
</reference>
<dbReference type="PANTHER" id="PTHR47642:SF5">
    <property type="entry name" value="ATP-DEPENDENT DNA HELICASE"/>
    <property type="match status" value="1"/>
</dbReference>
<dbReference type="SUPFAM" id="SSF52540">
    <property type="entry name" value="P-loop containing nucleoside triphosphate hydrolases"/>
    <property type="match status" value="1"/>
</dbReference>
<dbReference type="Pfam" id="PF13604">
    <property type="entry name" value="AAA_30"/>
    <property type="match status" value="1"/>
</dbReference>
<dbReference type="EMBL" id="CAJNOR010005524">
    <property type="protein sequence ID" value="CAF1566021.1"/>
    <property type="molecule type" value="Genomic_DNA"/>
</dbReference>
<dbReference type="Proteomes" id="UP000663828">
    <property type="component" value="Unassembled WGS sequence"/>
</dbReference>
<dbReference type="InterPro" id="IPR027417">
    <property type="entry name" value="P-loop_NTPase"/>
</dbReference>
<dbReference type="AlphaFoldDB" id="A0A815Y569"/>
<organism evidence="1 2">
    <name type="scientific">Adineta ricciae</name>
    <name type="common">Rotifer</name>
    <dbReference type="NCBI Taxonomy" id="249248"/>
    <lineage>
        <taxon>Eukaryota</taxon>
        <taxon>Metazoa</taxon>
        <taxon>Spiralia</taxon>
        <taxon>Gnathifera</taxon>
        <taxon>Rotifera</taxon>
        <taxon>Eurotatoria</taxon>
        <taxon>Bdelloidea</taxon>
        <taxon>Adinetida</taxon>
        <taxon>Adinetidae</taxon>
        <taxon>Adineta</taxon>
    </lineage>
</organism>
<comment type="caution">
    <text evidence="1">The sequence shown here is derived from an EMBL/GenBank/DDBJ whole genome shotgun (WGS) entry which is preliminary data.</text>
</comment>